<dbReference type="PANTHER" id="PTHR10622">
    <property type="entry name" value="HET DOMAIN-CONTAINING PROTEIN"/>
    <property type="match status" value="1"/>
</dbReference>
<comment type="caution">
    <text evidence="3">The sequence shown here is derived from an EMBL/GenBank/DDBJ whole genome shotgun (WGS) entry which is preliminary data.</text>
</comment>
<dbReference type="Proteomes" id="UP000758603">
    <property type="component" value="Unassembled WGS sequence"/>
</dbReference>
<gene>
    <name evidence="3" type="ORF">BKA67DRAFT_579568</name>
</gene>
<evidence type="ECO:0000313" key="3">
    <source>
        <dbReference type="EMBL" id="KAH6648114.1"/>
    </source>
</evidence>
<proteinExistence type="predicted"/>
<dbReference type="InterPro" id="IPR010730">
    <property type="entry name" value="HET"/>
</dbReference>
<dbReference type="Pfam" id="PF06985">
    <property type="entry name" value="HET"/>
    <property type="match status" value="1"/>
</dbReference>
<reference evidence="3" key="1">
    <citation type="journal article" date="2021" name="Nat. Commun.">
        <title>Genetic determinants of endophytism in the Arabidopsis root mycobiome.</title>
        <authorList>
            <person name="Mesny F."/>
            <person name="Miyauchi S."/>
            <person name="Thiergart T."/>
            <person name="Pickel B."/>
            <person name="Atanasova L."/>
            <person name="Karlsson M."/>
            <person name="Huettel B."/>
            <person name="Barry K.W."/>
            <person name="Haridas S."/>
            <person name="Chen C."/>
            <person name="Bauer D."/>
            <person name="Andreopoulos W."/>
            <person name="Pangilinan J."/>
            <person name="LaButti K."/>
            <person name="Riley R."/>
            <person name="Lipzen A."/>
            <person name="Clum A."/>
            <person name="Drula E."/>
            <person name="Henrissat B."/>
            <person name="Kohler A."/>
            <person name="Grigoriev I.V."/>
            <person name="Martin F.M."/>
            <person name="Hacquard S."/>
        </authorList>
    </citation>
    <scope>NUCLEOTIDE SEQUENCE</scope>
    <source>
        <strain evidence="3">MPI-SDFR-AT-0073</strain>
    </source>
</reference>
<evidence type="ECO:0000313" key="4">
    <source>
        <dbReference type="Proteomes" id="UP000758603"/>
    </source>
</evidence>
<dbReference type="OrthoDB" id="20872at2759"/>
<keyword evidence="4" id="KW-1185">Reference proteome</keyword>
<dbReference type="GeneID" id="70132666"/>
<dbReference type="Pfam" id="PF26640">
    <property type="entry name" value="DUF8212"/>
    <property type="match status" value="1"/>
</dbReference>
<dbReference type="AlphaFoldDB" id="A0A9P8UDV5"/>
<sequence length="528" mass="60533">MWLIDTNTLELKEFSSPPAKFAMLSHTWDSDEVTFQQFQKPHEAQYQQGYRKIEHTCEEARRQKIPYAWVDTCCIDKTNSAELTESINSMFTWYAKSFITYVFLMDLMTDPKVTLTTKTLKSCRWFTRGWTLQELVASRSVEFYDANWVLRGTKASLRPLLATTTGIDEKVLKNSSYLSSIPVAQRMSWASRRVTTRLEDQAYCLLGIFQVHMPLIYGEGNNAFIRLQEAIIEEVNDLSLFAWRSNAHQSTQKYRGMLASSPAEFADAGNIQRVRDGRLSDEFAVTNKGLRMHSGLSRDSDILSLDCFVSTKRKKKYLGIHVDKHGADLYARVQPACLALLEERSYEAAELFYISKTILPALSSTLERGKNLQGAIAFKRGFQTKLFRPATMQPKRLWDIQKELFITKGVPNFTGSILFMSVGSLQRQYLDNQAFLVVCGMGMNDKEPWATIVPQGKRSDIWELHNDTQVSDMQRMADLACQGRRSAINIQDPKTKINKLRVSISQRKFYMDTVSVHCFDLSFSELKQ</sequence>
<feature type="domain" description="DUF8212" evidence="2">
    <location>
        <begin position="222"/>
        <end position="251"/>
    </location>
</feature>
<organism evidence="3 4">
    <name type="scientific">Truncatella angustata</name>
    <dbReference type="NCBI Taxonomy" id="152316"/>
    <lineage>
        <taxon>Eukaryota</taxon>
        <taxon>Fungi</taxon>
        <taxon>Dikarya</taxon>
        <taxon>Ascomycota</taxon>
        <taxon>Pezizomycotina</taxon>
        <taxon>Sordariomycetes</taxon>
        <taxon>Xylariomycetidae</taxon>
        <taxon>Amphisphaeriales</taxon>
        <taxon>Sporocadaceae</taxon>
        <taxon>Truncatella</taxon>
    </lineage>
</organism>
<evidence type="ECO:0000259" key="2">
    <source>
        <dbReference type="Pfam" id="PF26640"/>
    </source>
</evidence>
<dbReference type="PANTHER" id="PTHR10622:SF12">
    <property type="entry name" value="HET DOMAIN-CONTAINING PROTEIN"/>
    <property type="match status" value="1"/>
</dbReference>
<dbReference type="EMBL" id="JAGPXC010000008">
    <property type="protein sequence ID" value="KAH6648114.1"/>
    <property type="molecule type" value="Genomic_DNA"/>
</dbReference>
<evidence type="ECO:0000259" key="1">
    <source>
        <dbReference type="Pfam" id="PF06985"/>
    </source>
</evidence>
<feature type="domain" description="Heterokaryon incompatibility" evidence="1">
    <location>
        <begin position="21"/>
        <end position="105"/>
    </location>
</feature>
<accession>A0A9P8UDV5</accession>
<dbReference type="RefSeq" id="XP_045954626.1">
    <property type="nucleotide sequence ID" value="XM_046103775.1"/>
</dbReference>
<name>A0A9P8UDV5_9PEZI</name>
<dbReference type="InterPro" id="IPR058525">
    <property type="entry name" value="DUF8212"/>
</dbReference>
<protein>
    <submittedName>
        <fullName evidence="3">Heterokaryon incompatibility protein-domain-containing protein</fullName>
    </submittedName>
</protein>